<accession>A0A835CED8</accession>
<dbReference type="OrthoDB" id="1743873at2759"/>
<comment type="caution">
    <text evidence="1">The sequence shown here is derived from an EMBL/GenBank/DDBJ whole genome shotgun (WGS) entry which is preliminary data.</text>
</comment>
<dbReference type="PANTHER" id="PTHR33116:SF86">
    <property type="entry name" value="REVERSE TRANSCRIPTASE DOMAIN-CONTAINING PROTEIN"/>
    <property type="match status" value="1"/>
</dbReference>
<evidence type="ECO:0000313" key="2">
    <source>
        <dbReference type="Proteomes" id="UP000634136"/>
    </source>
</evidence>
<dbReference type="AlphaFoldDB" id="A0A835CED8"/>
<name>A0A835CED8_9FABA</name>
<organism evidence="1 2">
    <name type="scientific">Senna tora</name>
    <dbReference type="NCBI Taxonomy" id="362788"/>
    <lineage>
        <taxon>Eukaryota</taxon>
        <taxon>Viridiplantae</taxon>
        <taxon>Streptophyta</taxon>
        <taxon>Embryophyta</taxon>
        <taxon>Tracheophyta</taxon>
        <taxon>Spermatophyta</taxon>
        <taxon>Magnoliopsida</taxon>
        <taxon>eudicotyledons</taxon>
        <taxon>Gunneridae</taxon>
        <taxon>Pentapetalae</taxon>
        <taxon>rosids</taxon>
        <taxon>fabids</taxon>
        <taxon>Fabales</taxon>
        <taxon>Fabaceae</taxon>
        <taxon>Caesalpinioideae</taxon>
        <taxon>Cassia clade</taxon>
        <taxon>Senna</taxon>
    </lineage>
</organism>
<reference evidence="1" key="1">
    <citation type="submission" date="2020-09" db="EMBL/GenBank/DDBJ databases">
        <title>Genome-Enabled Discovery of Anthraquinone Biosynthesis in Senna tora.</title>
        <authorList>
            <person name="Kang S.-H."/>
            <person name="Pandey R.P."/>
            <person name="Lee C.-M."/>
            <person name="Sim J.-S."/>
            <person name="Jeong J.-T."/>
            <person name="Choi B.-S."/>
            <person name="Jung M."/>
            <person name="Ginzburg D."/>
            <person name="Zhao K."/>
            <person name="Won S.Y."/>
            <person name="Oh T.-J."/>
            <person name="Yu Y."/>
            <person name="Kim N.-H."/>
            <person name="Lee O.R."/>
            <person name="Lee T.-H."/>
            <person name="Bashyal P."/>
            <person name="Kim T.-S."/>
            <person name="Lee W.-H."/>
            <person name="Kawkins C."/>
            <person name="Kim C.-K."/>
            <person name="Kim J.S."/>
            <person name="Ahn B.O."/>
            <person name="Rhee S.Y."/>
            <person name="Sohng J.K."/>
        </authorList>
    </citation>
    <scope>NUCLEOTIDE SEQUENCE</scope>
    <source>
        <tissue evidence="1">Leaf</tissue>
    </source>
</reference>
<dbReference type="EMBL" id="JAAIUW010000003">
    <property type="protein sequence ID" value="KAF7839114.1"/>
    <property type="molecule type" value="Genomic_DNA"/>
</dbReference>
<sequence>MTSYTFHAITSPIRALNPLGFPNTTRIDRFTHLCNNTFDLYFLNSFESQSRFWFKMFLDMNSHTFHGITSPIRALNPLEFPNTKRSDRSPIRALSPLGFRNTARSDRIIESIMARFFWGAQEDKCKVHLLSWKSLCRPKYLGGSSLNIALLAKHLWRLVSQKTSYASSILAAKYADASIPALEMQELDNDGRPSNFSSTGVSCAGYGLRLAEVLDQAFLMVVRRGLQISQASTMTNTCNFVLSNQRWAHLLDFGYQNRKELQVVGRDIKILRSL</sequence>
<dbReference type="Proteomes" id="UP000634136">
    <property type="component" value="Unassembled WGS sequence"/>
</dbReference>
<protein>
    <submittedName>
        <fullName evidence="1">Ribonuclease H</fullName>
    </submittedName>
</protein>
<evidence type="ECO:0000313" key="1">
    <source>
        <dbReference type="EMBL" id="KAF7839114.1"/>
    </source>
</evidence>
<proteinExistence type="predicted"/>
<dbReference type="PANTHER" id="PTHR33116">
    <property type="entry name" value="REVERSE TRANSCRIPTASE ZINC-BINDING DOMAIN-CONTAINING PROTEIN-RELATED-RELATED"/>
    <property type="match status" value="1"/>
</dbReference>
<keyword evidence="2" id="KW-1185">Reference proteome</keyword>
<gene>
    <name evidence="1" type="ORF">G2W53_007596</name>
</gene>